<dbReference type="Pfam" id="PF00926">
    <property type="entry name" value="DHBP_synthase"/>
    <property type="match status" value="1"/>
</dbReference>
<comment type="caution">
    <text evidence="8">The sequence shown here is derived from an EMBL/GenBank/DDBJ whole genome shotgun (WGS) entry which is preliminary data.</text>
</comment>
<evidence type="ECO:0000256" key="1">
    <source>
        <dbReference type="ARBA" id="ARBA00022619"/>
    </source>
</evidence>
<name>A0A830G6R2_9EURY</name>
<organism evidence="8 9">
    <name type="scientific">Halarchaeum nitratireducens</name>
    <dbReference type="NCBI Taxonomy" id="489913"/>
    <lineage>
        <taxon>Archaea</taxon>
        <taxon>Methanobacteriati</taxon>
        <taxon>Methanobacteriota</taxon>
        <taxon>Stenosarchaea group</taxon>
        <taxon>Halobacteria</taxon>
        <taxon>Halobacteriales</taxon>
        <taxon>Halobacteriaceae</taxon>
    </lineage>
</organism>
<dbReference type="GO" id="GO:0009231">
    <property type="term" value="P:riboflavin biosynthetic process"/>
    <property type="evidence" value="ECO:0007669"/>
    <property type="project" value="UniProtKB-UniPathway"/>
</dbReference>
<keyword evidence="1 6" id="KW-0686">Riboflavin biosynthesis</keyword>
<comment type="cofactor">
    <cofactor evidence="6">
        <name>Mg(2+)</name>
        <dbReference type="ChEBI" id="CHEBI:18420"/>
    </cofactor>
    <cofactor evidence="6">
        <name>Mn(2+)</name>
        <dbReference type="ChEBI" id="CHEBI:29035"/>
    </cofactor>
    <text evidence="6">Binds 2 divalent metal cations per subunit. Magnesium or manganese.</text>
</comment>
<keyword evidence="4 6" id="KW-0464">Manganese</keyword>
<comment type="pathway">
    <text evidence="6">Cofactor biosynthesis; riboflavin biosynthesis; 2-hydroxy-3-oxobutyl phosphate from D-ribulose 5-phosphate: step 1/1.</text>
</comment>
<dbReference type="EC" id="4.1.99.12" evidence="6"/>
<dbReference type="RefSeq" id="WP_188876547.1">
    <property type="nucleotide sequence ID" value="NZ_BMOQ01000001.1"/>
</dbReference>
<protein>
    <recommendedName>
        <fullName evidence="6">3,4-dihydroxy-2-butanone 4-phosphate synthase</fullName>
        <shortName evidence="6">DHBP synthase</shortName>
        <ecNumber evidence="6">4.1.99.12</ecNumber>
    </recommendedName>
</protein>
<reference evidence="8 9" key="1">
    <citation type="journal article" date="2019" name="Int. J. Syst. Evol. Microbiol.">
        <title>The Global Catalogue of Microorganisms (GCM) 10K type strain sequencing project: providing services to taxonomists for standard genome sequencing and annotation.</title>
        <authorList>
            <consortium name="The Broad Institute Genomics Platform"/>
            <consortium name="The Broad Institute Genome Sequencing Center for Infectious Disease"/>
            <person name="Wu L."/>
            <person name="Ma J."/>
        </authorList>
    </citation>
    <scope>NUCLEOTIDE SEQUENCE [LARGE SCALE GENOMIC DNA]</scope>
    <source>
        <strain evidence="8 9">JCM 16331</strain>
    </source>
</reference>
<dbReference type="PANTHER" id="PTHR21327">
    <property type="entry name" value="GTP CYCLOHYDROLASE II-RELATED"/>
    <property type="match status" value="1"/>
</dbReference>
<accession>A0A830G6R2</accession>
<dbReference type="UniPathway" id="UPA00275">
    <property type="reaction ID" value="UER00399"/>
</dbReference>
<comment type="subunit">
    <text evidence="6">Homodimer.</text>
</comment>
<comment type="catalytic activity">
    <reaction evidence="6">
        <text>D-ribulose 5-phosphate = (2S)-2-hydroxy-3-oxobutyl phosphate + formate + H(+)</text>
        <dbReference type="Rhea" id="RHEA:18457"/>
        <dbReference type="ChEBI" id="CHEBI:15378"/>
        <dbReference type="ChEBI" id="CHEBI:15740"/>
        <dbReference type="ChEBI" id="CHEBI:58121"/>
        <dbReference type="ChEBI" id="CHEBI:58830"/>
        <dbReference type="EC" id="4.1.99.12"/>
    </reaction>
</comment>
<dbReference type="Gene3D" id="3.90.870.10">
    <property type="entry name" value="DHBP synthase"/>
    <property type="match status" value="1"/>
</dbReference>
<gene>
    <name evidence="8" type="ORF">GCM10009021_02060</name>
</gene>
<evidence type="ECO:0000256" key="4">
    <source>
        <dbReference type="ARBA" id="ARBA00023211"/>
    </source>
</evidence>
<dbReference type="SUPFAM" id="SSF55821">
    <property type="entry name" value="YrdC/RibB"/>
    <property type="match status" value="1"/>
</dbReference>
<dbReference type="GO" id="GO:0005829">
    <property type="term" value="C:cytosol"/>
    <property type="evidence" value="ECO:0007669"/>
    <property type="project" value="TreeGrafter"/>
</dbReference>
<evidence type="ECO:0000256" key="3">
    <source>
        <dbReference type="ARBA" id="ARBA00022842"/>
    </source>
</evidence>
<dbReference type="GO" id="GO:0008686">
    <property type="term" value="F:3,4-dihydroxy-2-butanone-4-phosphate synthase activity"/>
    <property type="evidence" value="ECO:0007669"/>
    <property type="project" value="UniProtKB-EC"/>
</dbReference>
<dbReference type="AlphaFoldDB" id="A0A830G6R2"/>
<evidence type="ECO:0000256" key="6">
    <source>
        <dbReference type="RuleBase" id="RU003843"/>
    </source>
</evidence>
<feature type="region of interest" description="Disordered" evidence="7">
    <location>
        <begin position="1"/>
        <end position="30"/>
    </location>
</feature>
<dbReference type="NCBIfam" id="TIGR00506">
    <property type="entry name" value="ribB"/>
    <property type="match status" value="1"/>
</dbReference>
<dbReference type="OrthoDB" id="25735at2157"/>
<keyword evidence="9" id="KW-1185">Reference proteome</keyword>
<proteinExistence type="inferred from homology"/>
<evidence type="ECO:0000256" key="2">
    <source>
        <dbReference type="ARBA" id="ARBA00022723"/>
    </source>
</evidence>
<dbReference type="PANTHER" id="PTHR21327:SF46">
    <property type="entry name" value="3,4-DIHYDROXY-2-BUTANONE 4-PHOSPHATE SYNTHASE"/>
    <property type="match status" value="1"/>
</dbReference>
<dbReference type="EMBL" id="BMOQ01000001">
    <property type="protein sequence ID" value="GGN06657.1"/>
    <property type="molecule type" value="Genomic_DNA"/>
</dbReference>
<dbReference type="Proteomes" id="UP000608850">
    <property type="component" value="Unassembled WGS sequence"/>
</dbReference>
<comment type="function">
    <text evidence="6">Catalyzes the conversion of D-ribulose 5-phosphate to formate and 3,4-dihydroxy-2-butanone 4-phosphate.</text>
</comment>
<dbReference type="GO" id="GO:0046872">
    <property type="term" value="F:metal ion binding"/>
    <property type="evidence" value="ECO:0007669"/>
    <property type="project" value="UniProtKB-KW"/>
</dbReference>
<keyword evidence="5 6" id="KW-0456">Lyase</keyword>
<evidence type="ECO:0000256" key="5">
    <source>
        <dbReference type="ARBA" id="ARBA00023239"/>
    </source>
</evidence>
<keyword evidence="2 6" id="KW-0479">Metal-binding</keyword>
<keyword evidence="3 6" id="KW-0460">Magnesium</keyword>
<dbReference type="InterPro" id="IPR000422">
    <property type="entry name" value="DHBP_synthase_RibB"/>
</dbReference>
<evidence type="ECO:0000256" key="7">
    <source>
        <dbReference type="SAM" id="MobiDB-lite"/>
    </source>
</evidence>
<evidence type="ECO:0000313" key="9">
    <source>
        <dbReference type="Proteomes" id="UP000608850"/>
    </source>
</evidence>
<comment type="similarity">
    <text evidence="6">Belongs to the DHBP synthase family.</text>
</comment>
<evidence type="ECO:0000313" key="8">
    <source>
        <dbReference type="EMBL" id="GGN06657.1"/>
    </source>
</evidence>
<sequence length="247" mass="25878">MSHSDGVSDPETGAESRSADARTGDASNAVGASDAVDAAVDALARGEPVLVHDAADREGEVDLIYHAADVASEAVARMRTDAGGLICTALSHDVCEAFELPFLADALDHPAVTDEDLAYDERASFSLTVNHRDTYTGITDDDRSLTITALAEAAANPDDTDFPGTFRAPGHVHLLRGAPDGLADREGHTELGLALAAAAERPPAVVVCEMLDAETGGARTPADARDYAEEHGFVYVEGRDVLDALRR</sequence>
<dbReference type="InterPro" id="IPR017945">
    <property type="entry name" value="DHBP_synth_RibB-like_a/b_dom"/>
</dbReference>